<dbReference type="GO" id="GO:0000976">
    <property type="term" value="F:transcription cis-regulatory region binding"/>
    <property type="evidence" value="ECO:0007669"/>
    <property type="project" value="TreeGrafter"/>
</dbReference>
<accession>A0AAP1TP26</accession>
<dbReference type="RefSeq" id="WP_022632476.1">
    <property type="nucleotide sequence ID" value="NZ_CP017454.1"/>
</dbReference>
<evidence type="ECO:0000313" key="6">
    <source>
        <dbReference type="EMBL" id="MDV7041111.1"/>
    </source>
</evidence>
<dbReference type="PANTHER" id="PTHR30055">
    <property type="entry name" value="HTH-TYPE TRANSCRIPTIONAL REGULATOR RUTR"/>
    <property type="match status" value="1"/>
</dbReference>
<evidence type="ECO:0000313" key="7">
    <source>
        <dbReference type="EMBL" id="WOA54736.1"/>
    </source>
</evidence>
<evidence type="ECO:0000256" key="2">
    <source>
        <dbReference type="ARBA" id="ARBA00023125"/>
    </source>
</evidence>
<dbReference type="Proteomes" id="UP001187868">
    <property type="component" value="Unassembled WGS sequence"/>
</dbReference>
<proteinExistence type="predicted"/>
<dbReference type="EMBL" id="JAWLLM010000002">
    <property type="protein sequence ID" value="MDV7041111.1"/>
    <property type="molecule type" value="Genomic_DNA"/>
</dbReference>
<keyword evidence="1" id="KW-0805">Transcription regulation</keyword>
<keyword evidence="3" id="KW-0804">Transcription</keyword>
<sequence length="204" mass="23441">MKRSRLVANPRKTPVQARSRATVDAIIQASAYILNRYGWESLTTNAIAERAGVNISSLYQFFPNKEAIINELQRRHALEMHNELHETLRLFPEQSSLREALTLIVEMIVDKHRVSPAVHKALTEEIPLTARRVLEDEEELRKCLIDGLKPFMKNVPDPEFALYIIGTATHAIIHRVTVDRPTLLHTQLLVSELVTLFEFYLNRP</sequence>
<keyword evidence="2 4" id="KW-0238">DNA-binding</keyword>
<evidence type="ECO:0000256" key="1">
    <source>
        <dbReference type="ARBA" id="ARBA00023015"/>
    </source>
</evidence>
<evidence type="ECO:0000259" key="5">
    <source>
        <dbReference type="PROSITE" id="PS50977"/>
    </source>
</evidence>
<protein>
    <submittedName>
        <fullName evidence="7">TetR/AcrR family transcriptional regulator</fullName>
    </submittedName>
</protein>
<dbReference type="PROSITE" id="PS50977">
    <property type="entry name" value="HTH_TETR_2"/>
    <property type="match status" value="1"/>
</dbReference>
<evidence type="ECO:0000313" key="9">
    <source>
        <dbReference type="Proteomes" id="UP001304423"/>
    </source>
</evidence>
<organism evidence="7 9">
    <name type="scientific">Dickeya solani</name>
    <dbReference type="NCBI Taxonomy" id="1089444"/>
    <lineage>
        <taxon>Bacteria</taxon>
        <taxon>Pseudomonadati</taxon>
        <taxon>Pseudomonadota</taxon>
        <taxon>Gammaproteobacteria</taxon>
        <taxon>Enterobacterales</taxon>
        <taxon>Pectobacteriaceae</taxon>
        <taxon>Dickeya</taxon>
    </lineage>
</organism>
<name>A0AAP1TP26_9GAMM</name>
<dbReference type="InterPro" id="IPR009057">
    <property type="entry name" value="Homeodomain-like_sf"/>
</dbReference>
<evidence type="ECO:0000313" key="8">
    <source>
        <dbReference type="Proteomes" id="UP001187868"/>
    </source>
</evidence>
<gene>
    <name evidence="6" type="ORF">RUJ08_03125</name>
    <name evidence="7" type="ORF">RXA29_11210</name>
</gene>
<dbReference type="SUPFAM" id="SSF46689">
    <property type="entry name" value="Homeodomain-like"/>
    <property type="match status" value="1"/>
</dbReference>
<dbReference type="PRINTS" id="PR00455">
    <property type="entry name" value="HTHTETR"/>
</dbReference>
<dbReference type="GO" id="GO:0003700">
    <property type="term" value="F:DNA-binding transcription factor activity"/>
    <property type="evidence" value="ECO:0007669"/>
    <property type="project" value="TreeGrafter"/>
</dbReference>
<evidence type="ECO:0000256" key="4">
    <source>
        <dbReference type="PROSITE-ProRule" id="PRU00335"/>
    </source>
</evidence>
<dbReference type="PANTHER" id="PTHR30055:SF234">
    <property type="entry name" value="HTH-TYPE TRANSCRIPTIONAL REGULATOR BETI"/>
    <property type="match status" value="1"/>
</dbReference>
<feature type="DNA-binding region" description="H-T-H motif" evidence="4">
    <location>
        <begin position="43"/>
        <end position="62"/>
    </location>
</feature>
<keyword evidence="8" id="KW-1185">Reference proteome</keyword>
<reference evidence="7" key="1">
    <citation type="submission" date="2023-10" db="EMBL/GenBank/DDBJ databases">
        <title>Clonality and diversity in the soft rot Dickeya solani phytopathogen.</title>
        <authorList>
            <person name="Pedron J."/>
            <person name="Van Gijsegem F."/>
            <person name="Portier P."/>
            <person name="Taghouti G."/>
        </authorList>
    </citation>
    <scope>NUCLEOTIDE SEQUENCE</scope>
    <source>
        <strain evidence="7">CFBP5647</strain>
    </source>
</reference>
<reference evidence="6 8" key="2">
    <citation type="submission" date="2023-10" db="EMBL/GenBank/DDBJ databases">
        <title>Clonality and diversity in the soft rot Dickeya solani phytopathogen.</title>
        <authorList>
            <person name="Pedron J."/>
            <person name="Van Gijisegem F."/>
            <person name="Portier P."/>
            <person name="Taghouti G."/>
        </authorList>
    </citation>
    <scope>NUCLEOTIDE SEQUENCE [LARGE SCALE GENOMIC DNA]</scope>
    <source>
        <strain evidence="6 8">FVG2-MFV017-A9</strain>
    </source>
</reference>
<feature type="domain" description="HTH tetR-type" evidence="5">
    <location>
        <begin position="20"/>
        <end position="80"/>
    </location>
</feature>
<dbReference type="AlphaFoldDB" id="A0AAP1TP26"/>
<dbReference type="Gene3D" id="1.10.357.10">
    <property type="entry name" value="Tetracycline Repressor, domain 2"/>
    <property type="match status" value="1"/>
</dbReference>
<dbReference type="GeneID" id="43519713"/>
<dbReference type="EMBL" id="CP136339">
    <property type="protein sequence ID" value="WOA54736.1"/>
    <property type="molecule type" value="Genomic_DNA"/>
</dbReference>
<dbReference type="Pfam" id="PF00440">
    <property type="entry name" value="TetR_N"/>
    <property type="match status" value="1"/>
</dbReference>
<evidence type="ECO:0000256" key="3">
    <source>
        <dbReference type="ARBA" id="ARBA00023163"/>
    </source>
</evidence>
<dbReference type="Proteomes" id="UP001304423">
    <property type="component" value="Chromosome"/>
</dbReference>
<dbReference type="InterPro" id="IPR050109">
    <property type="entry name" value="HTH-type_TetR-like_transc_reg"/>
</dbReference>
<dbReference type="InterPro" id="IPR041669">
    <property type="entry name" value="TetR_C_15"/>
</dbReference>
<dbReference type="InterPro" id="IPR001647">
    <property type="entry name" value="HTH_TetR"/>
</dbReference>
<dbReference type="Pfam" id="PF17918">
    <property type="entry name" value="TetR_C_15"/>
    <property type="match status" value="1"/>
</dbReference>